<evidence type="ECO:0000313" key="1">
    <source>
        <dbReference type="EMBL" id="QOS25877.1"/>
    </source>
</evidence>
<dbReference type="SUPFAM" id="SSF51161">
    <property type="entry name" value="Trimeric LpxA-like enzymes"/>
    <property type="match status" value="1"/>
</dbReference>
<dbReference type="PANTHER" id="PTHR23416">
    <property type="entry name" value="SIALIC ACID SYNTHASE-RELATED"/>
    <property type="match status" value="1"/>
</dbReference>
<dbReference type="RefSeq" id="WP_140173835.1">
    <property type="nucleotide sequence ID" value="NZ_JAQBMQ010000008.1"/>
</dbReference>
<name>A0A7M1WFJ2_VIBPH</name>
<organism evidence="1">
    <name type="scientific">Vibrio parahaemolyticus</name>
    <dbReference type="NCBI Taxonomy" id="670"/>
    <lineage>
        <taxon>Bacteria</taxon>
        <taxon>Pseudomonadati</taxon>
        <taxon>Pseudomonadota</taxon>
        <taxon>Gammaproteobacteria</taxon>
        <taxon>Vibrionales</taxon>
        <taxon>Vibrionaceae</taxon>
        <taxon>Vibrio</taxon>
    </lineage>
</organism>
<dbReference type="InterPro" id="IPR051159">
    <property type="entry name" value="Hexapeptide_acetyltransf"/>
</dbReference>
<dbReference type="GO" id="GO:0016746">
    <property type="term" value="F:acyltransferase activity"/>
    <property type="evidence" value="ECO:0007669"/>
    <property type="project" value="UniProtKB-KW"/>
</dbReference>
<keyword evidence="1" id="KW-0808">Transferase</keyword>
<proteinExistence type="predicted"/>
<sequence>MNYLYKALWVLRGYVYRFVFLRVGKMSYLGKPIFIYNPRGVTIGDNVGIFPGSRFECHSEGRITIESGVTIGQSFHITSKSSELLIEKGVIISGNVCITNIDHEYEDVSLSIRHQPLKVSNTIIGENTFLGYGSVIQAGTKLGKHCIVGANSTVKGNFPDYSVIVGSPGRVVKRYCEERGIWVRVDK</sequence>
<reference evidence="1" key="1">
    <citation type="submission" date="2020-08" db="EMBL/GenBank/DDBJ databases">
        <title>Genetic structure, function and evolution of capsule biosynthesis loci in Vibrio parahaemolyticus.</title>
        <authorList>
            <person name="Li L."/>
            <person name="Bian S."/>
        </authorList>
    </citation>
    <scope>NUCLEOTIDE SEQUENCE</scope>
    <source>
        <strain evidence="1">VP236</strain>
    </source>
</reference>
<dbReference type="Gene3D" id="2.160.10.10">
    <property type="entry name" value="Hexapeptide repeat proteins"/>
    <property type="match status" value="1"/>
</dbReference>
<dbReference type="CDD" id="cd04647">
    <property type="entry name" value="LbH_MAT_like"/>
    <property type="match status" value="1"/>
</dbReference>
<dbReference type="EC" id="2.3.1.-" evidence="1"/>
<dbReference type="Pfam" id="PF00132">
    <property type="entry name" value="Hexapep"/>
    <property type="match status" value="1"/>
</dbReference>
<protein>
    <submittedName>
        <fullName evidence="1">Putative acetyltransferase</fullName>
        <ecNumber evidence="1">2.3.1.-</ecNumber>
    </submittedName>
</protein>
<dbReference type="InterPro" id="IPR001451">
    <property type="entry name" value="Hexapep"/>
</dbReference>
<accession>A0A7M1WFJ2</accession>
<keyword evidence="1" id="KW-0012">Acyltransferase</keyword>
<dbReference type="EMBL" id="MT898307">
    <property type="protein sequence ID" value="QOS25877.1"/>
    <property type="molecule type" value="Genomic_DNA"/>
</dbReference>
<gene>
    <name evidence="1" type="ORF">VP236_00015</name>
</gene>
<dbReference type="InterPro" id="IPR011004">
    <property type="entry name" value="Trimer_LpxA-like_sf"/>
</dbReference>
<dbReference type="AlphaFoldDB" id="A0A7M1WFJ2"/>